<proteinExistence type="predicted"/>
<dbReference type="GO" id="GO:0006355">
    <property type="term" value="P:regulation of DNA-templated transcription"/>
    <property type="evidence" value="ECO:0007669"/>
    <property type="project" value="InterPro"/>
</dbReference>
<name>A0A7K0DG86_9NOCA</name>
<evidence type="ECO:0000313" key="1">
    <source>
        <dbReference type="EMBL" id="MQY24541.1"/>
    </source>
</evidence>
<comment type="caution">
    <text evidence="1">The sequence shown here is derived from an EMBL/GenBank/DDBJ whole genome shotgun (WGS) entry which is preliminary data.</text>
</comment>
<dbReference type="AlphaFoldDB" id="A0A7K0DG86"/>
<protein>
    <recommendedName>
        <fullName evidence="3">Antitoxin</fullName>
    </recommendedName>
</protein>
<dbReference type="InterPro" id="IPR010985">
    <property type="entry name" value="Ribbon_hlx_hlx"/>
</dbReference>
<dbReference type="SUPFAM" id="SSF47598">
    <property type="entry name" value="Ribbon-helix-helix"/>
    <property type="match status" value="1"/>
</dbReference>
<gene>
    <name evidence="1" type="ORF">NRB56_00890</name>
</gene>
<reference evidence="1 2" key="1">
    <citation type="submission" date="2019-10" db="EMBL/GenBank/DDBJ databases">
        <title>Nocardia macrotermitis sp. nov. and Nocardia aurantia sp. nov., isolated from the gut of fungus growing-termite Macrotermes natalensis.</title>
        <authorList>
            <person name="Benndorf R."/>
            <person name="Schwitalla J."/>
            <person name="Martin K."/>
            <person name="De Beer W."/>
            <person name="Kaster A.-K."/>
            <person name="Vollmers J."/>
            <person name="Poulsen M."/>
            <person name="Beemelmanns C."/>
        </authorList>
    </citation>
    <scope>NUCLEOTIDE SEQUENCE [LARGE SCALE GENOMIC DNA]</scope>
    <source>
        <strain evidence="1 2">RB56</strain>
    </source>
</reference>
<dbReference type="OrthoDB" id="3544271at2"/>
<evidence type="ECO:0008006" key="3">
    <source>
        <dbReference type="Google" id="ProtNLM"/>
    </source>
</evidence>
<organism evidence="1 2">
    <name type="scientific">Nocardia aurantia</name>
    <dbReference type="NCBI Taxonomy" id="2585199"/>
    <lineage>
        <taxon>Bacteria</taxon>
        <taxon>Bacillati</taxon>
        <taxon>Actinomycetota</taxon>
        <taxon>Actinomycetes</taxon>
        <taxon>Mycobacteriales</taxon>
        <taxon>Nocardiaceae</taxon>
        <taxon>Nocardia</taxon>
    </lineage>
</organism>
<dbReference type="EMBL" id="WEGI01000001">
    <property type="protein sequence ID" value="MQY24541.1"/>
    <property type="molecule type" value="Genomic_DNA"/>
</dbReference>
<dbReference type="Proteomes" id="UP000431401">
    <property type="component" value="Unassembled WGS sequence"/>
</dbReference>
<keyword evidence="2" id="KW-1185">Reference proteome</keyword>
<accession>A0A7K0DG86</accession>
<evidence type="ECO:0000313" key="2">
    <source>
        <dbReference type="Proteomes" id="UP000431401"/>
    </source>
</evidence>
<sequence>MTVTIKVPETTRDRLHRLAAAHGLTLSQQIELLLTGPVAQGKPAVAGLPATRPLSAEDIDAELARRLGL</sequence>
<dbReference type="RefSeq" id="WP_153338515.1">
    <property type="nucleotide sequence ID" value="NZ_WEGI01000001.1"/>
</dbReference>